<feature type="domain" description="Polymerase/histidinol phosphatase N-terminal" evidence="10">
    <location>
        <begin position="46"/>
        <end position="113"/>
    </location>
</feature>
<evidence type="ECO:0000256" key="2">
    <source>
        <dbReference type="ARBA" id="ARBA00012417"/>
    </source>
</evidence>
<sequence>MSQAVSSPASASPDASAAPPASVAADVAVSDAVPSVAEGAEGPGFVHLRMRSEYSVVDSIVRLDEAVAAAVADGQMALALSDASNLFGWVKFYKQASGKGLQPICAADVWITNAENRDRPYRLLLIAANNAGYRRLCELLSRAWLENEYKGHAELLPEWLTAETTGGLIALSGAGGGEVGQFLLAGNHARAVEAAQHWAAAFPDAFYLEVQRDGTPEAESCTRATARLAVELDLPLVATHPIQFLREEDFRAHEARVCIAEGEVLADPKRVRRFQPTQYFRTRAEMMALFADLPAALANSVEIARRCAVTLRLGNPQLPIYPTPEGVSIEEYLVHQAEDGLAKRLEKLYPDPEVRAQKAPEYEARLKRECETIIKMGFPGYFLIVADFIVWAKQNGVPVGPGRGSGAGSLVAFSLGITDLDPLPYALLFERFLNPERVSMPDFDIDFCQDNRGKVIEYVRRKYGYDAVSQIATFGTMASKAVIRDAGRVLDMPYNFCDQLSKLIPIEQAKPLSLDKALKAEPQLAERLANEEEVAELFALARPLEDMTRNIGMHAGGVLIAPGKLTDFCPLYRAPGTDSVVSQYDKDDVEAVGLVKFDFLGLRNLTIIDLAVRYVNERRAREGQEPVDLDNLGFDDQAAYQILRDGNTVAIFQVESDGMKKLLRKLQPDRFEDIIAVLALYRPGPLGSGMVDDFILRKRGEQAIDYFHPDLKDCLEPTYGVIVYQEQVMQISQIIAGYTLGGADLLRRAMGKKKAEEMAKQRKTFMEGAAAKGQDPDLASQLFDLMEKFAEYGFNKSHTAAYAVVTYQTAWLKAHYPAEFMAATLSSDMDDTDKVQIFVRDAQANQVEVQPPDINASAYRFEPAAPRAIRYGLGGVKGVGQSAIENVVAAREAGGPFIDLFDFCERIDRKLINRRTIEALVRAGAFDRLDPDRARLLANVPQAMEAAEQKAREQAAGQGGLFDDAFFGGTDEAPAREWLPAERWDDRQRLLEEKSALGYFLTGHLFDACRDEVRRFVKTRIGDLEKIVGKHFGSTPVTVAGIVSGLSTAMTRRGKMVRVMLDDGSGTEEIAVFPEAWDQYKHLLKEDELVVVQGKLSKDDYSGGHRLSVERILDLGTARGENARALQLTIAGKPDAARLRELLMPHRVDGSQGEGCPVEIHYYSDSATAVLRLGHQWAVRPDDALLAGLKGWLTEARVEMRYR</sequence>
<dbReference type="Gene3D" id="1.10.150.870">
    <property type="match status" value="1"/>
</dbReference>
<dbReference type="Pfam" id="PF02811">
    <property type="entry name" value="PHP"/>
    <property type="match status" value="1"/>
</dbReference>
<dbReference type="InterPro" id="IPR049821">
    <property type="entry name" value="PolIIIA_DnaE1_PHP"/>
</dbReference>
<evidence type="ECO:0000313" key="11">
    <source>
        <dbReference type="EMBL" id="EFV94744.1"/>
    </source>
</evidence>
<keyword evidence="4" id="KW-0963">Cytoplasm</keyword>
<dbReference type="GO" id="GO:0003887">
    <property type="term" value="F:DNA-directed DNA polymerase activity"/>
    <property type="evidence" value="ECO:0007669"/>
    <property type="project" value="UniProtKB-KW"/>
</dbReference>
<dbReference type="Proteomes" id="UP000011021">
    <property type="component" value="Unassembled WGS sequence"/>
</dbReference>
<keyword evidence="6 11" id="KW-0548">Nucleotidyltransferase</keyword>
<evidence type="ECO:0000256" key="7">
    <source>
        <dbReference type="ARBA" id="ARBA00022705"/>
    </source>
</evidence>
<proteinExistence type="predicted"/>
<dbReference type="InterPro" id="IPR029460">
    <property type="entry name" value="DNAPol_HHH"/>
</dbReference>
<dbReference type="PANTHER" id="PTHR32294">
    <property type="entry name" value="DNA POLYMERASE III SUBUNIT ALPHA"/>
    <property type="match status" value="1"/>
</dbReference>
<dbReference type="InterPro" id="IPR004365">
    <property type="entry name" value="NA-bd_OB_tRNA"/>
</dbReference>
<dbReference type="InterPro" id="IPR003141">
    <property type="entry name" value="Pol/His_phosphatase_N"/>
</dbReference>
<keyword evidence="8" id="KW-0239">DNA-directed DNA polymerase</keyword>
<evidence type="ECO:0000256" key="4">
    <source>
        <dbReference type="ARBA" id="ARBA00022490"/>
    </source>
</evidence>
<dbReference type="InterPro" id="IPR040982">
    <property type="entry name" value="DNA_pol3_finger"/>
</dbReference>
<accession>E7RXS0</accession>
<dbReference type="STRING" id="887898.HMPREF0551_1491"/>
<keyword evidence="12" id="KW-1185">Reference proteome</keyword>
<dbReference type="SMART" id="SM00481">
    <property type="entry name" value="POLIIIAc"/>
    <property type="match status" value="1"/>
</dbReference>
<keyword evidence="5 11" id="KW-0808">Transferase</keyword>
<dbReference type="NCBIfam" id="TIGR00594">
    <property type="entry name" value="polc"/>
    <property type="match status" value="1"/>
</dbReference>
<dbReference type="EMBL" id="AEQP01000010">
    <property type="protein sequence ID" value="EFV94744.1"/>
    <property type="molecule type" value="Genomic_DNA"/>
</dbReference>
<dbReference type="Pfam" id="PF07733">
    <property type="entry name" value="DNA_pol3_alpha"/>
    <property type="match status" value="1"/>
</dbReference>
<dbReference type="InterPro" id="IPR004013">
    <property type="entry name" value="PHP_dom"/>
</dbReference>
<evidence type="ECO:0000256" key="3">
    <source>
        <dbReference type="ARBA" id="ARBA00019114"/>
    </source>
</evidence>
<dbReference type="PANTHER" id="PTHR32294:SF0">
    <property type="entry name" value="DNA POLYMERASE III SUBUNIT ALPHA"/>
    <property type="match status" value="1"/>
</dbReference>
<dbReference type="GO" id="GO:0003676">
    <property type="term" value="F:nucleic acid binding"/>
    <property type="evidence" value="ECO:0007669"/>
    <property type="project" value="InterPro"/>
</dbReference>
<evidence type="ECO:0000256" key="9">
    <source>
        <dbReference type="ARBA" id="ARBA00049244"/>
    </source>
</evidence>
<organism evidence="11 12">
    <name type="scientific">Lautropia mirabilis ATCC 51599</name>
    <dbReference type="NCBI Taxonomy" id="887898"/>
    <lineage>
        <taxon>Bacteria</taxon>
        <taxon>Pseudomonadati</taxon>
        <taxon>Pseudomonadota</taxon>
        <taxon>Betaproteobacteria</taxon>
        <taxon>Burkholderiales</taxon>
        <taxon>Burkholderiaceae</taxon>
        <taxon>Lautropia</taxon>
    </lineage>
</organism>
<reference evidence="11 12" key="1">
    <citation type="submission" date="2010-12" db="EMBL/GenBank/DDBJ databases">
        <authorList>
            <person name="Muzny D."/>
            <person name="Qin X."/>
            <person name="Deng J."/>
            <person name="Jiang H."/>
            <person name="Liu Y."/>
            <person name="Qu J."/>
            <person name="Song X.-Z."/>
            <person name="Zhang L."/>
            <person name="Thornton R."/>
            <person name="Coyle M."/>
            <person name="Francisco L."/>
            <person name="Jackson L."/>
            <person name="Javaid M."/>
            <person name="Korchina V."/>
            <person name="Kovar C."/>
            <person name="Mata R."/>
            <person name="Mathew T."/>
            <person name="Ngo R."/>
            <person name="Nguyen L."/>
            <person name="Nguyen N."/>
            <person name="Okwuonu G."/>
            <person name="Ongeri F."/>
            <person name="Pham C."/>
            <person name="Simmons D."/>
            <person name="Wilczek-Boney K."/>
            <person name="Hale W."/>
            <person name="Jakkamsetti A."/>
            <person name="Pham P."/>
            <person name="Ruth R."/>
            <person name="San Lucas F."/>
            <person name="Warren J."/>
            <person name="Zhang J."/>
            <person name="Zhao Z."/>
            <person name="Zhou C."/>
            <person name="Zhu D."/>
            <person name="Lee S."/>
            <person name="Bess C."/>
            <person name="Blankenburg K."/>
            <person name="Forbes L."/>
            <person name="Fu Q."/>
            <person name="Gubbala S."/>
            <person name="Hirani K."/>
            <person name="Jayaseelan J.C."/>
            <person name="Lara F."/>
            <person name="Munidasa M."/>
            <person name="Palculict T."/>
            <person name="Patil S."/>
            <person name="Pu L.-L."/>
            <person name="Saada N."/>
            <person name="Tang L."/>
            <person name="Weissenberger G."/>
            <person name="Zhu Y."/>
            <person name="Hemphill L."/>
            <person name="Shang Y."/>
            <person name="Youmans B."/>
            <person name="Ayvaz T."/>
            <person name="Ross M."/>
            <person name="Santibanez J."/>
            <person name="Aqrawi P."/>
            <person name="Gross S."/>
            <person name="Joshi V."/>
            <person name="Fowler G."/>
            <person name="Nazareth L."/>
            <person name="Reid J."/>
            <person name="Worley K."/>
            <person name="Petrosino J."/>
            <person name="Highlander S."/>
            <person name="Gibbs R."/>
        </authorList>
    </citation>
    <scope>NUCLEOTIDE SEQUENCE [LARGE SCALE GENOMIC DNA]</scope>
    <source>
        <strain evidence="11 12">ATCC 51599</strain>
    </source>
</reference>
<dbReference type="RefSeq" id="WP_005673774.1">
    <property type="nucleotide sequence ID" value="NZ_CP146288.1"/>
</dbReference>
<dbReference type="Gene3D" id="3.20.20.140">
    <property type="entry name" value="Metal-dependent hydrolases"/>
    <property type="match status" value="1"/>
</dbReference>
<evidence type="ECO:0000256" key="6">
    <source>
        <dbReference type="ARBA" id="ARBA00022695"/>
    </source>
</evidence>
<dbReference type="AlphaFoldDB" id="E7RXS0"/>
<dbReference type="Pfam" id="PF01336">
    <property type="entry name" value="tRNA_anti-codon"/>
    <property type="match status" value="1"/>
</dbReference>
<dbReference type="CDD" id="cd04485">
    <property type="entry name" value="DnaE_OBF"/>
    <property type="match status" value="1"/>
</dbReference>
<evidence type="ECO:0000256" key="5">
    <source>
        <dbReference type="ARBA" id="ARBA00022679"/>
    </source>
</evidence>
<dbReference type="Pfam" id="PF14579">
    <property type="entry name" value="HHH_6"/>
    <property type="match status" value="1"/>
</dbReference>
<dbReference type="NCBIfam" id="NF004226">
    <property type="entry name" value="PRK05673.1"/>
    <property type="match status" value="1"/>
</dbReference>
<dbReference type="InterPro" id="IPR011708">
    <property type="entry name" value="DNA_pol3_alpha_NTPase_dom"/>
</dbReference>
<dbReference type="InterPro" id="IPR041931">
    <property type="entry name" value="DNA_pol3_alpha_thumb_dom"/>
</dbReference>
<dbReference type="GO" id="GO:0006260">
    <property type="term" value="P:DNA replication"/>
    <property type="evidence" value="ECO:0007669"/>
    <property type="project" value="UniProtKB-KW"/>
</dbReference>
<evidence type="ECO:0000256" key="1">
    <source>
        <dbReference type="ARBA" id="ARBA00004496"/>
    </source>
</evidence>
<evidence type="ECO:0000313" key="12">
    <source>
        <dbReference type="Proteomes" id="UP000011021"/>
    </source>
</evidence>
<dbReference type="Gene3D" id="1.10.10.1600">
    <property type="entry name" value="Bacterial DNA polymerase III alpha subunit, thumb domain"/>
    <property type="match status" value="1"/>
</dbReference>
<dbReference type="eggNOG" id="COG0587">
    <property type="taxonomic scope" value="Bacteria"/>
</dbReference>
<dbReference type="Pfam" id="PF20914">
    <property type="entry name" value="DNA_pol_IIIA_C"/>
    <property type="match status" value="1"/>
</dbReference>
<comment type="subcellular location">
    <subcellularLocation>
        <location evidence="1">Cytoplasm</location>
    </subcellularLocation>
</comment>
<dbReference type="CDD" id="cd07433">
    <property type="entry name" value="PHP_PolIIIA_DnaE1"/>
    <property type="match status" value="1"/>
</dbReference>
<dbReference type="GO" id="GO:0008408">
    <property type="term" value="F:3'-5' exonuclease activity"/>
    <property type="evidence" value="ECO:0007669"/>
    <property type="project" value="InterPro"/>
</dbReference>
<dbReference type="InterPro" id="IPR048472">
    <property type="entry name" value="DNA_pol_IIIA_C"/>
</dbReference>
<evidence type="ECO:0000256" key="8">
    <source>
        <dbReference type="ARBA" id="ARBA00022932"/>
    </source>
</evidence>
<comment type="caution">
    <text evidence="11">The sequence shown here is derived from an EMBL/GenBank/DDBJ whole genome shotgun (WGS) entry which is preliminary data.</text>
</comment>
<dbReference type="GO" id="GO:0005737">
    <property type="term" value="C:cytoplasm"/>
    <property type="evidence" value="ECO:0007669"/>
    <property type="project" value="UniProtKB-SubCell"/>
</dbReference>
<gene>
    <name evidence="11" type="ORF">HMPREF0551_1491</name>
</gene>
<evidence type="ECO:0000259" key="10">
    <source>
        <dbReference type="SMART" id="SM00481"/>
    </source>
</evidence>
<dbReference type="HOGENOM" id="CLU_001600_0_2_4"/>
<dbReference type="InterPro" id="IPR004805">
    <property type="entry name" value="DnaE2/DnaE/PolC"/>
</dbReference>
<name>E7RXS0_9BURK</name>
<dbReference type="Pfam" id="PF17657">
    <property type="entry name" value="DNA_pol3_finger"/>
    <property type="match status" value="1"/>
</dbReference>
<keyword evidence="7" id="KW-0235">DNA replication</keyword>
<comment type="catalytic activity">
    <reaction evidence="9">
        <text>DNA(n) + a 2'-deoxyribonucleoside 5'-triphosphate = DNA(n+1) + diphosphate</text>
        <dbReference type="Rhea" id="RHEA:22508"/>
        <dbReference type="Rhea" id="RHEA-COMP:17339"/>
        <dbReference type="Rhea" id="RHEA-COMP:17340"/>
        <dbReference type="ChEBI" id="CHEBI:33019"/>
        <dbReference type="ChEBI" id="CHEBI:61560"/>
        <dbReference type="ChEBI" id="CHEBI:173112"/>
        <dbReference type="EC" id="2.7.7.7"/>
    </reaction>
</comment>
<protein>
    <recommendedName>
        <fullName evidence="3">DNA polymerase III subunit alpha</fullName>
        <ecNumber evidence="2">2.7.7.7</ecNumber>
    </recommendedName>
</protein>
<dbReference type="EC" id="2.7.7.7" evidence="2"/>